<gene>
    <name evidence="1" type="ORF">GH714_004235</name>
</gene>
<dbReference type="EMBL" id="JAAGAX010000002">
    <property type="protein sequence ID" value="KAF2321893.1"/>
    <property type="molecule type" value="Genomic_DNA"/>
</dbReference>
<proteinExistence type="predicted"/>
<dbReference type="AlphaFoldDB" id="A0A6A6NBK3"/>
<evidence type="ECO:0000313" key="2">
    <source>
        <dbReference type="Proteomes" id="UP000467840"/>
    </source>
</evidence>
<evidence type="ECO:0000313" key="1">
    <source>
        <dbReference type="EMBL" id="KAF2321893.1"/>
    </source>
</evidence>
<protein>
    <submittedName>
        <fullName evidence="1">Uncharacterized protein</fullName>
    </submittedName>
</protein>
<reference evidence="1 2" key="1">
    <citation type="journal article" date="2020" name="Mol. Plant">
        <title>The Chromosome-Based Rubber Tree Genome Provides New Insights into Spurge Genome Evolution and Rubber Biosynthesis.</title>
        <authorList>
            <person name="Liu J."/>
            <person name="Shi C."/>
            <person name="Shi C.C."/>
            <person name="Li W."/>
            <person name="Zhang Q.J."/>
            <person name="Zhang Y."/>
            <person name="Li K."/>
            <person name="Lu H.F."/>
            <person name="Shi C."/>
            <person name="Zhu S.T."/>
            <person name="Xiao Z.Y."/>
            <person name="Nan H."/>
            <person name="Yue Y."/>
            <person name="Zhu X.G."/>
            <person name="Wu Y."/>
            <person name="Hong X.N."/>
            <person name="Fan G.Y."/>
            <person name="Tong Y."/>
            <person name="Zhang D."/>
            <person name="Mao C.L."/>
            <person name="Liu Y.L."/>
            <person name="Hao S.J."/>
            <person name="Liu W.Q."/>
            <person name="Lv M.Q."/>
            <person name="Zhang H.B."/>
            <person name="Liu Y."/>
            <person name="Hu-Tang G.R."/>
            <person name="Wang J.P."/>
            <person name="Wang J.H."/>
            <person name="Sun Y.H."/>
            <person name="Ni S.B."/>
            <person name="Chen W.B."/>
            <person name="Zhang X.C."/>
            <person name="Jiao Y.N."/>
            <person name="Eichler E.E."/>
            <person name="Li G.H."/>
            <person name="Liu X."/>
            <person name="Gao L.Z."/>
        </authorList>
    </citation>
    <scope>NUCLEOTIDE SEQUENCE [LARGE SCALE GENOMIC DNA]</scope>
    <source>
        <strain evidence="2">cv. GT1</strain>
        <tissue evidence="1">Leaf</tissue>
    </source>
</reference>
<dbReference type="Proteomes" id="UP000467840">
    <property type="component" value="Chromosome 11"/>
</dbReference>
<name>A0A6A6NBK3_HEVBR</name>
<accession>A0A6A6NBK3</accession>
<comment type="caution">
    <text evidence="1">The sequence shown here is derived from an EMBL/GenBank/DDBJ whole genome shotgun (WGS) entry which is preliminary data.</text>
</comment>
<sequence length="76" mass="8813">MFSQFPRKHQFYGSLDLPRSNSGFLVVPSKSRGFMCKLLEDIVDKRVHDAHGLARDPDVRVHLLQNLEYVDLGRKM</sequence>
<organism evidence="1 2">
    <name type="scientific">Hevea brasiliensis</name>
    <name type="common">Para rubber tree</name>
    <name type="synonym">Siphonia brasiliensis</name>
    <dbReference type="NCBI Taxonomy" id="3981"/>
    <lineage>
        <taxon>Eukaryota</taxon>
        <taxon>Viridiplantae</taxon>
        <taxon>Streptophyta</taxon>
        <taxon>Embryophyta</taxon>
        <taxon>Tracheophyta</taxon>
        <taxon>Spermatophyta</taxon>
        <taxon>Magnoliopsida</taxon>
        <taxon>eudicotyledons</taxon>
        <taxon>Gunneridae</taxon>
        <taxon>Pentapetalae</taxon>
        <taxon>rosids</taxon>
        <taxon>fabids</taxon>
        <taxon>Malpighiales</taxon>
        <taxon>Euphorbiaceae</taxon>
        <taxon>Crotonoideae</taxon>
        <taxon>Micrandreae</taxon>
        <taxon>Hevea</taxon>
    </lineage>
</organism>
<keyword evidence="2" id="KW-1185">Reference proteome</keyword>